<dbReference type="CDD" id="cd06223">
    <property type="entry name" value="PRTases_typeI"/>
    <property type="match status" value="1"/>
</dbReference>
<dbReference type="GO" id="GO:0016757">
    <property type="term" value="F:glycosyltransferase activity"/>
    <property type="evidence" value="ECO:0007669"/>
    <property type="project" value="UniProtKB-KW"/>
</dbReference>
<gene>
    <name evidence="2" type="ORF">UX31_C0020G0004</name>
</gene>
<protein>
    <submittedName>
        <fullName evidence="2">Phosphoribosyltransferase</fullName>
    </submittedName>
</protein>
<dbReference type="InterPro" id="IPR000836">
    <property type="entry name" value="PRTase_dom"/>
</dbReference>
<accession>A0A0G1QTW2</accession>
<evidence type="ECO:0000313" key="2">
    <source>
        <dbReference type="EMBL" id="KKU21198.1"/>
    </source>
</evidence>
<dbReference type="Gene3D" id="3.30.1310.20">
    <property type="entry name" value="PRTase-like"/>
    <property type="match status" value="1"/>
</dbReference>
<comment type="caution">
    <text evidence="2">The sequence shown here is derived from an EMBL/GenBank/DDBJ whole genome shotgun (WGS) entry which is preliminary data.</text>
</comment>
<proteinExistence type="predicted"/>
<dbReference type="EMBL" id="LCLS01000020">
    <property type="protein sequence ID" value="KKU21198.1"/>
    <property type="molecule type" value="Genomic_DNA"/>
</dbReference>
<organism evidence="2 3">
    <name type="scientific">Candidatus Nomurabacteria bacterium GW2011_GWA1_46_11</name>
    <dbReference type="NCBI Taxonomy" id="1618732"/>
    <lineage>
        <taxon>Bacteria</taxon>
        <taxon>Candidatus Nomuraibacteriota</taxon>
    </lineage>
</organism>
<keyword evidence="2" id="KW-0328">Glycosyltransferase</keyword>
<reference evidence="2 3" key="1">
    <citation type="journal article" date="2015" name="Nature">
        <title>rRNA introns, odd ribosomes, and small enigmatic genomes across a large radiation of phyla.</title>
        <authorList>
            <person name="Brown C.T."/>
            <person name="Hug L.A."/>
            <person name="Thomas B.C."/>
            <person name="Sharon I."/>
            <person name="Castelle C.J."/>
            <person name="Singh A."/>
            <person name="Wilkins M.J."/>
            <person name="Williams K.H."/>
            <person name="Banfield J.F."/>
        </authorList>
    </citation>
    <scope>NUCLEOTIDE SEQUENCE [LARGE SCALE GENOMIC DNA]</scope>
</reference>
<dbReference type="SUPFAM" id="SSF53271">
    <property type="entry name" value="PRTase-like"/>
    <property type="match status" value="1"/>
</dbReference>
<evidence type="ECO:0000259" key="1">
    <source>
        <dbReference type="Pfam" id="PF00156"/>
    </source>
</evidence>
<evidence type="ECO:0000313" key="3">
    <source>
        <dbReference type="Proteomes" id="UP000034107"/>
    </source>
</evidence>
<dbReference type="Proteomes" id="UP000034107">
    <property type="component" value="Unassembled WGS sequence"/>
</dbReference>
<dbReference type="AlphaFoldDB" id="A0A0G1QTW2"/>
<feature type="domain" description="Phosphoribosyltransferase" evidence="1">
    <location>
        <begin position="9"/>
        <end position="180"/>
    </location>
</feature>
<keyword evidence="2" id="KW-0808">Transferase</keyword>
<sequence>MRFRNRSEAGRQLAEKLLEYKQDHPIVFALPRGGVPVGYEVARALEAPLDTVVARKIGAPSNPEFGVGAIAPGGVLVLDVNTLASLGLKQGDLEGIIGEEKQELERRITRYRSGEWSKNVPFDTLIVVDDGLATGVTARAALQSVKIIYKPKKLIFGSPVCARDSLGLLESYADKIVCVSEPENLVAIGEWYEEFPQTSDEEVLYYLNKNKSVLKSPE</sequence>
<dbReference type="InterPro" id="IPR029057">
    <property type="entry name" value="PRTase-like"/>
</dbReference>
<dbReference type="Gene3D" id="3.40.50.2020">
    <property type="match status" value="1"/>
</dbReference>
<name>A0A0G1QTW2_9BACT</name>
<dbReference type="Pfam" id="PF00156">
    <property type="entry name" value="Pribosyltran"/>
    <property type="match status" value="1"/>
</dbReference>